<evidence type="ECO:0000256" key="8">
    <source>
        <dbReference type="SAM" id="MobiDB-lite"/>
    </source>
</evidence>
<protein>
    <recommendedName>
        <fullName evidence="7">Chaperone SurA</fullName>
    </recommendedName>
    <alternativeName>
        <fullName evidence="7">Peptidyl-prolyl cis-trans isomerase SurA</fullName>
        <shortName evidence="7">PPIase SurA</shortName>
        <ecNumber evidence="7">5.2.1.8</ecNumber>
    </alternativeName>
    <alternativeName>
        <fullName evidence="7">Rotamase SurA</fullName>
    </alternativeName>
</protein>
<gene>
    <name evidence="7" type="primary">surA</name>
    <name evidence="10" type="ORF">LMS43_14830</name>
</gene>
<feature type="domain" description="PpiC" evidence="9">
    <location>
        <begin position="328"/>
        <end position="426"/>
    </location>
</feature>
<evidence type="ECO:0000313" key="10">
    <source>
        <dbReference type="EMBL" id="MDN4122566.1"/>
    </source>
</evidence>
<dbReference type="Proteomes" id="UP001168613">
    <property type="component" value="Unassembled WGS sequence"/>
</dbReference>
<comment type="function">
    <text evidence="7">Chaperone involved in the correct folding and assembly of outer membrane proteins. Recognizes specific patterns of aromatic residues and the orientation of their side chains, which are found more frequently in integral outer membrane proteins. May act in both early periplasmic and late outer membrane-associated steps of protein maturation.</text>
</comment>
<keyword evidence="6 7" id="KW-0413">Isomerase</keyword>
<comment type="subcellular location">
    <subcellularLocation>
        <location evidence="7">Periplasm</location>
    </subcellularLocation>
    <text evidence="7">Is capable of associating with the outer membrane.</text>
</comment>
<keyword evidence="11" id="KW-1185">Reference proteome</keyword>
<dbReference type="InterPro" id="IPR015391">
    <property type="entry name" value="SurA_N"/>
</dbReference>
<dbReference type="PANTHER" id="PTHR47637:SF1">
    <property type="entry name" value="CHAPERONE SURA"/>
    <property type="match status" value="1"/>
</dbReference>
<dbReference type="Gene3D" id="1.10.4030.10">
    <property type="entry name" value="Porin chaperone SurA, peptide-binding domain"/>
    <property type="match status" value="1"/>
</dbReference>
<dbReference type="Pfam" id="PF09312">
    <property type="entry name" value="SurA_N"/>
    <property type="match status" value="1"/>
</dbReference>
<dbReference type="Pfam" id="PF13616">
    <property type="entry name" value="Rotamase_3"/>
    <property type="match status" value="1"/>
</dbReference>
<evidence type="ECO:0000256" key="4">
    <source>
        <dbReference type="ARBA" id="ARBA00023110"/>
    </source>
</evidence>
<keyword evidence="4 7" id="KW-0697">Rotamase</keyword>
<keyword evidence="5 7" id="KW-0143">Chaperone</keyword>
<dbReference type="PROSITE" id="PS50198">
    <property type="entry name" value="PPIC_PPIASE_2"/>
    <property type="match status" value="2"/>
</dbReference>
<dbReference type="EC" id="5.2.1.8" evidence="7"/>
<feature type="region of interest" description="Disordered" evidence="8">
    <location>
        <begin position="373"/>
        <end position="392"/>
    </location>
</feature>
<proteinExistence type="inferred from homology"/>
<sequence precursor="true">MSKMRFSLKTAVLAVGLSSALGVVSTAWAQKAASTQAPANGFVDGIAAVVNDDVITLRQVQGQLEPLVAQLKHQNVPMPDMETMRRQVLQRMIMERLEEQEARALGIRVTDANVLEALQVIAQRNNFTEQQLRAEVERNGVRWEDYMATLRQEIMQDQLRMRVVDSTINITDGDIDAFLRTEGGQQGIAALGGGGATASPTAELALAQILLRVPESASAAEEQAIHQKAQQLLQQLRSGADFAGLAVAQSEGQEALRGGVLGVRAAEEWPDLFVQATRSLNPGQVSDLIRSGQGYHILKVLDSVGGTQNVEPRLADAQSKQGDQSMMVTQTHARHILVKLSQVMDDAQAEQRIRQLQQRIAHGESFEDLAKRYSEDSSAPQGGDLGWLSPGETVPSFEQAMDKLQDGQVGEPVKSQFGWHLIQVIERRTRNMENEYRRSQARQILFQRRAEPAFEDWLNGVRGKAYIDNRLEKSSSAE</sequence>
<dbReference type="InterPro" id="IPR050280">
    <property type="entry name" value="OMP_Chaperone_SurA"/>
</dbReference>
<dbReference type="RefSeq" id="WP_266123905.1">
    <property type="nucleotide sequence ID" value="NZ_JAJHNU010000005.1"/>
</dbReference>
<dbReference type="SUPFAM" id="SSF109998">
    <property type="entry name" value="Triger factor/SurA peptide-binding domain-like"/>
    <property type="match status" value="1"/>
</dbReference>
<evidence type="ECO:0000256" key="1">
    <source>
        <dbReference type="ARBA" id="ARBA00022729"/>
    </source>
</evidence>
<keyword evidence="3 7" id="KW-0574">Periplasm</keyword>
<comment type="caution">
    <text evidence="10">The sequence shown here is derived from an EMBL/GenBank/DDBJ whole genome shotgun (WGS) entry which is preliminary data.</text>
</comment>
<dbReference type="Gene3D" id="3.10.50.40">
    <property type="match status" value="2"/>
</dbReference>
<evidence type="ECO:0000256" key="5">
    <source>
        <dbReference type="ARBA" id="ARBA00023186"/>
    </source>
</evidence>
<evidence type="ECO:0000259" key="9">
    <source>
        <dbReference type="PROSITE" id="PS50198"/>
    </source>
</evidence>
<dbReference type="SUPFAM" id="SSF54534">
    <property type="entry name" value="FKBP-like"/>
    <property type="match status" value="2"/>
</dbReference>
<dbReference type="Pfam" id="PF00639">
    <property type="entry name" value="Rotamase"/>
    <property type="match status" value="1"/>
</dbReference>
<comment type="domain">
    <text evidence="7">The PPIase activity resides only in the second parvulin domain. The N-terminal region and the C-terminal tail are necessary and sufficient for the chaperone activity of SurA. The PPIase activity is dispensable for SurA to function as a chaperone. The N-terminal region and the C-terminal tail are also required for porin recognition.</text>
</comment>
<keyword evidence="2 7" id="KW-0677">Repeat</keyword>
<evidence type="ECO:0000256" key="2">
    <source>
        <dbReference type="ARBA" id="ARBA00022737"/>
    </source>
</evidence>
<dbReference type="InterPro" id="IPR023034">
    <property type="entry name" value="PPIase_SurA"/>
</dbReference>
<comment type="catalytic activity">
    <reaction evidence="7">
        <text>[protein]-peptidylproline (omega=180) = [protein]-peptidylproline (omega=0)</text>
        <dbReference type="Rhea" id="RHEA:16237"/>
        <dbReference type="Rhea" id="RHEA-COMP:10747"/>
        <dbReference type="Rhea" id="RHEA-COMP:10748"/>
        <dbReference type="ChEBI" id="CHEBI:83833"/>
        <dbReference type="ChEBI" id="CHEBI:83834"/>
        <dbReference type="EC" id="5.2.1.8"/>
    </reaction>
</comment>
<feature type="domain" description="PpiC" evidence="9">
    <location>
        <begin position="201"/>
        <end position="302"/>
    </location>
</feature>
<evidence type="ECO:0000313" key="11">
    <source>
        <dbReference type="Proteomes" id="UP001168613"/>
    </source>
</evidence>
<evidence type="ECO:0000256" key="7">
    <source>
        <dbReference type="HAMAP-Rule" id="MF_01183"/>
    </source>
</evidence>
<dbReference type="EMBL" id="JAJHNU010000005">
    <property type="protein sequence ID" value="MDN4122566.1"/>
    <property type="molecule type" value="Genomic_DNA"/>
</dbReference>
<evidence type="ECO:0000256" key="3">
    <source>
        <dbReference type="ARBA" id="ARBA00022764"/>
    </source>
</evidence>
<keyword evidence="1 7" id="KW-0732">Signal</keyword>
<name>A0ABT8EMN6_9BURK</name>
<dbReference type="InterPro" id="IPR027304">
    <property type="entry name" value="Trigger_fact/SurA_dom_sf"/>
</dbReference>
<dbReference type="HAMAP" id="MF_01183">
    <property type="entry name" value="Chaperone_SurA"/>
    <property type="match status" value="1"/>
</dbReference>
<dbReference type="PANTHER" id="PTHR47637">
    <property type="entry name" value="CHAPERONE SURA"/>
    <property type="match status" value="1"/>
</dbReference>
<reference evidence="10" key="1">
    <citation type="submission" date="2021-11" db="EMBL/GenBank/DDBJ databases">
        <title>Draft genome sequence of Alcaligenes endophyticus type strain CCUG 75668T.</title>
        <authorList>
            <person name="Salva-Serra F."/>
            <person name="Duran R.E."/>
            <person name="Seeger M."/>
            <person name="Moore E.R.B."/>
            <person name="Jaen-Luchoro D."/>
        </authorList>
    </citation>
    <scope>NUCLEOTIDE SEQUENCE</scope>
    <source>
        <strain evidence="10">CCUG 75668</strain>
    </source>
</reference>
<feature type="signal peptide" evidence="7">
    <location>
        <begin position="1"/>
        <end position="29"/>
    </location>
</feature>
<evidence type="ECO:0000256" key="6">
    <source>
        <dbReference type="ARBA" id="ARBA00023235"/>
    </source>
</evidence>
<dbReference type="GO" id="GO:0003755">
    <property type="term" value="F:peptidyl-prolyl cis-trans isomerase activity"/>
    <property type="evidence" value="ECO:0007669"/>
    <property type="project" value="UniProtKB-EC"/>
</dbReference>
<dbReference type="InterPro" id="IPR023058">
    <property type="entry name" value="PPIase_PpiC_CS"/>
</dbReference>
<feature type="chain" id="PRO_5044910664" description="Chaperone SurA" evidence="7">
    <location>
        <begin position="30"/>
        <end position="478"/>
    </location>
</feature>
<accession>A0ABT8EMN6</accession>
<dbReference type="InterPro" id="IPR046357">
    <property type="entry name" value="PPIase_dom_sf"/>
</dbReference>
<organism evidence="10 11">
    <name type="scientific">Alcaligenes endophyticus</name>
    <dbReference type="NCBI Taxonomy" id="1929088"/>
    <lineage>
        <taxon>Bacteria</taxon>
        <taxon>Pseudomonadati</taxon>
        <taxon>Pseudomonadota</taxon>
        <taxon>Betaproteobacteria</taxon>
        <taxon>Burkholderiales</taxon>
        <taxon>Alcaligenaceae</taxon>
        <taxon>Alcaligenes</taxon>
    </lineage>
</organism>
<dbReference type="PROSITE" id="PS01096">
    <property type="entry name" value="PPIC_PPIASE_1"/>
    <property type="match status" value="1"/>
</dbReference>
<dbReference type="InterPro" id="IPR000297">
    <property type="entry name" value="PPIase_PpiC"/>
</dbReference>